<evidence type="ECO:0008006" key="4">
    <source>
        <dbReference type="Google" id="ProtNLM"/>
    </source>
</evidence>
<sequence length="246" mass="26510">MKKENDMELGIKEKWNKLKDKLSEKANDFGEKIGKHGPFKALEKDAKLGRTLHSECIAAMNILQEKQPSVKELLEKSYGFAVIPAIGSASLALGGDYGVGEVFVKDHVIGYAGIGKVTLGVQVGGTTFHQMIVFNNEETWKQFKAGKYSFAADAGVAIVKAGAQASKGFGAGTVAFVFNEGGMLLDLDIGIQKFIFKPTVLGKVRSTEGAKDEGGKEEEGEGEGEGGEENRENQSSKQRPPEPRKQ</sequence>
<keyword evidence="3" id="KW-1185">Reference proteome</keyword>
<accession>A0A098LL35</accession>
<dbReference type="RefSeq" id="WP_052430482.1">
    <property type="nucleotide sequence ID" value="NZ_BBLT01000016.1"/>
</dbReference>
<feature type="compositionally biased region" description="Acidic residues" evidence="1">
    <location>
        <begin position="215"/>
        <end position="227"/>
    </location>
</feature>
<dbReference type="EMBL" id="BBLT01000016">
    <property type="protein sequence ID" value="GAL87705.1"/>
    <property type="molecule type" value="Genomic_DNA"/>
</dbReference>
<protein>
    <recommendedName>
        <fullName evidence="4">Ysc84 actin-binding domain-containing protein</fullName>
    </recommendedName>
</protein>
<evidence type="ECO:0000313" key="2">
    <source>
        <dbReference type="EMBL" id="GAL87705.1"/>
    </source>
</evidence>
<dbReference type="Proteomes" id="UP000030185">
    <property type="component" value="Unassembled WGS sequence"/>
</dbReference>
<reference evidence="2 3" key="1">
    <citation type="submission" date="2014-09" db="EMBL/GenBank/DDBJ databases">
        <title>Sporocytophaga myxococcoides PG-01 genome sequencing.</title>
        <authorList>
            <person name="Liu L."/>
            <person name="Gao P.J."/>
            <person name="Chen G.J."/>
            <person name="Wang L.S."/>
        </authorList>
    </citation>
    <scope>NUCLEOTIDE SEQUENCE [LARGE SCALE GENOMIC DNA]</scope>
    <source>
        <strain evidence="2 3">PG-01</strain>
    </source>
</reference>
<organism evidence="2 3">
    <name type="scientific">Sporocytophaga myxococcoides</name>
    <dbReference type="NCBI Taxonomy" id="153721"/>
    <lineage>
        <taxon>Bacteria</taxon>
        <taxon>Pseudomonadati</taxon>
        <taxon>Bacteroidota</taxon>
        <taxon>Cytophagia</taxon>
        <taxon>Cytophagales</taxon>
        <taxon>Cytophagaceae</taxon>
        <taxon>Sporocytophaga</taxon>
    </lineage>
</organism>
<dbReference type="STRING" id="153721.MYP_4936"/>
<dbReference type="AlphaFoldDB" id="A0A098LL35"/>
<evidence type="ECO:0000313" key="3">
    <source>
        <dbReference type="Proteomes" id="UP000030185"/>
    </source>
</evidence>
<proteinExistence type="predicted"/>
<evidence type="ECO:0000256" key="1">
    <source>
        <dbReference type="SAM" id="MobiDB-lite"/>
    </source>
</evidence>
<dbReference type="OrthoDB" id="5405772at2"/>
<dbReference type="eggNOG" id="COG2930">
    <property type="taxonomic scope" value="Bacteria"/>
</dbReference>
<name>A0A098LL35_9BACT</name>
<comment type="caution">
    <text evidence="2">The sequence shown here is derived from an EMBL/GenBank/DDBJ whole genome shotgun (WGS) entry which is preliminary data.</text>
</comment>
<feature type="compositionally biased region" description="Basic and acidic residues" evidence="1">
    <location>
        <begin position="205"/>
        <end position="214"/>
    </location>
</feature>
<feature type="region of interest" description="Disordered" evidence="1">
    <location>
        <begin position="205"/>
        <end position="246"/>
    </location>
</feature>
<gene>
    <name evidence="2" type="ORF">MYP_4936</name>
</gene>
<feature type="compositionally biased region" description="Basic and acidic residues" evidence="1">
    <location>
        <begin position="228"/>
        <end position="246"/>
    </location>
</feature>